<comment type="similarity">
    <text evidence="6">Belongs to the methyltransferase superfamily. ETFBKMT family.</text>
</comment>
<evidence type="ECO:0000256" key="6">
    <source>
        <dbReference type="ARBA" id="ARBA00037932"/>
    </source>
</evidence>
<name>A0AAX4P6H0_9CHLO</name>
<evidence type="ECO:0000256" key="4">
    <source>
        <dbReference type="ARBA" id="ARBA00022679"/>
    </source>
</evidence>
<protein>
    <recommendedName>
        <fullName evidence="8">ETFB lysine methyltransferase</fullName>
    </recommendedName>
    <alternativeName>
        <fullName evidence="7">Protein N-lysine methyltransferase METTL20</fullName>
    </alternativeName>
</protein>
<keyword evidence="5" id="KW-0949">S-adenosyl-L-methionine</keyword>
<proteinExistence type="inferred from homology"/>
<dbReference type="PANTHER" id="PTHR43648">
    <property type="entry name" value="ELECTRON TRANSFER FLAVOPROTEIN BETA SUBUNIT LYSINE METHYLTRANSFERASE"/>
    <property type="match status" value="1"/>
</dbReference>
<gene>
    <name evidence="10" type="ORF">HKI87_04g33340</name>
</gene>
<dbReference type="PANTHER" id="PTHR43648:SF1">
    <property type="entry name" value="ELECTRON TRANSFER FLAVOPROTEIN BETA SUBUNIT LYSINE METHYLTRANSFERASE"/>
    <property type="match status" value="1"/>
</dbReference>
<feature type="compositionally biased region" description="Basic and acidic residues" evidence="9">
    <location>
        <begin position="98"/>
        <end position="109"/>
    </location>
</feature>
<keyword evidence="4" id="KW-0808">Transferase</keyword>
<dbReference type="InterPro" id="IPR004498">
    <property type="entry name" value="Ribosomal_PrmA_MeTrfase"/>
</dbReference>
<evidence type="ECO:0000256" key="5">
    <source>
        <dbReference type="ARBA" id="ARBA00022691"/>
    </source>
</evidence>
<feature type="region of interest" description="Disordered" evidence="9">
    <location>
        <begin position="87"/>
        <end position="109"/>
    </location>
</feature>
<evidence type="ECO:0000256" key="2">
    <source>
        <dbReference type="ARBA" id="ARBA00022490"/>
    </source>
</evidence>
<sequence>MLARFRPSLRLFRQAAHRKCPRHRKSCVIVGRAASDSPSANSAGSVSHYELRFPVSKTDADAVSDELLETSAALSVTLEDANAGTDAEQEIFAGGGSRRRDRDGQSEAWGSRERWADTLLVAHFLDERDAAEALASAEVVLGAGIEHEIVAVKSQDWVGQVLDSYEAIEIDAKLWVVPSTLDRPPDPEATNVALTPGVAFGNGGHPTTKLCLRWLASAVNGGEVVCDYGAGTGVLGIASCLLGASRALCTDIEETAVRISEQNAVLNGVADRVESVLVAEDGVEAIPGAAQYDIIVANILQGPLVSLRPIFVSSLKKGGVLAMSGCLATQADEVVAEYAEDLTDLHIEILGEWALITGTKG</sequence>
<dbReference type="InterPro" id="IPR029063">
    <property type="entry name" value="SAM-dependent_MTases_sf"/>
</dbReference>
<keyword evidence="2" id="KW-0963">Cytoplasm</keyword>
<dbReference type="GO" id="GO:0005840">
    <property type="term" value="C:ribosome"/>
    <property type="evidence" value="ECO:0007669"/>
    <property type="project" value="UniProtKB-KW"/>
</dbReference>
<evidence type="ECO:0000313" key="11">
    <source>
        <dbReference type="Proteomes" id="UP001472866"/>
    </source>
</evidence>
<dbReference type="Proteomes" id="UP001472866">
    <property type="component" value="Chromosome 04"/>
</dbReference>
<dbReference type="Gene3D" id="3.40.50.150">
    <property type="entry name" value="Vaccinia Virus protein VP39"/>
    <property type="match status" value="1"/>
</dbReference>
<dbReference type="Pfam" id="PF06325">
    <property type="entry name" value="PrmA"/>
    <property type="match status" value="1"/>
</dbReference>
<keyword evidence="10" id="KW-0687">Ribonucleoprotein</keyword>
<comment type="similarity">
    <text evidence="1">Belongs to the methyltransferase superfamily. PrmA family.</text>
</comment>
<dbReference type="CDD" id="cd02440">
    <property type="entry name" value="AdoMet_MTases"/>
    <property type="match status" value="1"/>
</dbReference>
<dbReference type="AlphaFoldDB" id="A0AAX4P6H0"/>
<dbReference type="GO" id="GO:0032259">
    <property type="term" value="P:methylation"/>
    <property type="evidence" value="ECO:0007669"/>
    <property type="project" value="UniProtKB-KW"/>
</dbReference>
<evidence type="ECO:0000256" key="1">
    <source>
        <dbReference type="ARBA" id="ARBA00009741"/>
    </source>
</evidence>
<evidence type="ECO:0000256" key="3">
    <source>
        <dbReference type="ARBA" id="ARBA00022603"/>
    </source>
</evidence>
<evidence type="ECO:0000256" key="9">
    <source>
        <dbReference type="SAM" id="MobiDB-lite"/>
    </source>
</evidence>
<accession>A0AAX4P6H0</accession>
<keyword evidence="3 10" id="KW-0489">Methyltransferase</keyword>
<evidence type="ECO:0000256" key="8">
    <source>
        <dbReference type="ARBA" id="ARBA00042266"/>
    </source>
</evidence>
<dbReference type="GO" id="GO:0016279">
    <property type="term" value="F:protein-lysine N-methyltransferase activity"/>
    <property type="evidence" value="ECO:0007669"/>
    <property type="project" value="TreeGrafter"/>
</dbReference>
<dbReference type="InterPro" id="IPR050078">
    <property type="entry name" value="Ribosomal_L11_MeTrfase_PrmA"/>
</dbReference>
<dbReference type="HAMAP" id="MF_00735">
    <property type="entry name" value="Methyltr_PrmA"/>
    <property type="match status" value="1"/>
</dbReference>
<dbReference type="SUPFAM" id="SSF53335">
    <property type="entry name" value="S-adenosyl-L-methionine-dependent methyltransferases"/>
    <property type="match status" value="1"/>
</dbReference>
<keyword evidence="11" id="KW-1185">Reference proteome</keyword>
<organism evidence="10 11">
    <name type="scientific">Chloropicon roscoffensis</name>
    <dbReference type="NCBI Taxonomy" id="1461544"/>
    <lineage>
        <taxon>Eukaryota</taxon>
        <taxon>Viridiplantae</taxon>
        <taxon>Chlorophyta</taxon>
        <taxon>Chloropicophyceae</taxon>
        <taxon>Chloropicales</taxon>
        <taxon>Chloropicaceae</taxon>
        <taxon>Chloropicon</taxon>
    </lineage>
</organism>
<evidence type="ECO:0000256" key="7">
    <source>
        <dbReference type="ARBA" id="ARBA00041867"/>
    </source>
</evidence>
<reference evidence="10 11" key="1">
    <citation type="submission" date="2024-03" db="EMBL/GenBank/DDBJ databases">
        <title>Complete genome sequence of the green alga Chloropicon roscoffensis RCC1871.</title>
        <authorList>
            <person name="Lemieux C."/>
            <person name="Pombert J.-F."/>
            <person name="Otis C."/>
            <person name="Turmel M."/>
        </authorList>
    </citation>
    <scope>NUCLEOTIDE SEQUENCE [LARGE SCALE GENOMIC DNA]</scope>
    <source>
        <strain evidence="10 11">RCC1871</strain>
    </source>
</reference>
<keyword evidence="10" id="KW-0689">Ribosomal protein</keyword>
<evidence type="ECO:0000313" key="10">
    <source>
        <dbReference type="EMBL" id="WZN61799.1"/>
    </source>
</evidence>
<dbReference type="EMBL" id="CP151504">
    <property type="protein sequence ID" value="WZN61799.1"/>
    <property type="molecule type" value="Genomic_DNA"/>
</dbReference>